<dbReference type="PANTHER" id="PTHR23322">
    <property type="entry name" value="FAS-ASSOCIATED PROTEIN"/>
    <property type="match status" value="1"/>
</dbReference>
<keyword evidence="5" id="KW-1185">Reference proteome</keyword>
<dbReference type="SUPFAM" id="SSF54236">
    <property type="entry name" value="Ubiquitin-like"/>
    <property type="match status" value="1"/>
</dbReference>
<proteinExistence type="predicted"/>
<dbReference type="OMA" id="FFQGSYT"/>
<dbReference type="SMART" id="SM00166">
    <property type="entry name" value="UBX"/>
    <property type="match status" value="1"/>
</dbReference>
<evidence type="ECO:0000313" key="5">
    <source>
        <dbReference type="Proteomes" id="UP000005666"/>
    </source>
</evidence>
<dbReference type="HOGENOM" id="CLU_020031_0_0_1"/>
<dbReference type="eggNOG" id="KOG1363">
    <property type="taxonomic scope" value="Eukaryota"/>
</dbReference>
<name>G8BVV4_TETPH</name>
<dbReference type="SMART" id="SM00594">
    <property type="entry name" value="UAS"/>
    <property type="match status" value="1"/>
</dbReference>
<dbReference type="Proteomes" id="UP000005666">
    <property type="component" value="Chromosome 7"/>
</dbReference>
<feature type="domain" description="UBX" evidence="3">
    <location>
        <begin position="343"/>
        <end position="442"/>
    </location>
</feature>
<protein>
    <recommendedName>
        <fullName evidence="3">UBX domain-containing protein</fullName>
    </recommendedName>
</protein>
<dbReference type="PANTHER" id="PTHR23322:SF103">
    <property type="entry name" value="UBX DOMAIN-CONTAINING PROTEIN 3"/>
    <property type="match status" value="1"/>
</dbReference>
<dbReference type="GO" id="GO:0030136">
    <property type="term" value="C:clathrin-coated vesicle"/>
    <property type="evidence" value="ECO:0007669"/>
    <property type="project" value="EnsemblFungi"/>
</dbReference>
<keyword evidence="2" id="KW-0472">Membrane</keyword>
<dbReference type="KEGG" id="tpf:TPHA_0G01960"/>
<dbReference type="Gene3D" id="3.10.20.90">
    <property type="entry name" value="Phosphatidylinositol 3-kinase Catalytic Subunit, Chain A, domain 1"/>
    <property type="match status" value="1"/>
</dbReference>
<dbReference type="RefSeq" id="XP_003686466.1">
    <property type="nucleotide sequence ID" value="XM_003686418.1"/>
</dbReference>
<dbReference type="InterPro" id="IPR050730">
    <property type="entry name" value="UBX_domain-protein"/>
</dbReference>
<dbReference type="OrthoDB" id="1026733at2759"/>
<dbReference type="PROSITE" id="PS50033">
    <property type="entry name" value="UBX"/>
    <property type="match status" value="1"/>
</dbReference>
<dbReference type="GO" id="GO:0044695">
    <property type="term" value="C:Dsc E3 ubiquitin ligase complex"/>
    <property type="evidence" value="ECO:0007669"/>
    <property type="project" value="EnsemblFungi"/>
</dbReference>
<dbReference type="GeneID" id="11535714"/>
<dbReference type="InterPro" id="IPR029071">
    <property type="entry name" value="Ubiquitin-like_domsf"/>
</dbReference>
<feature type="coiled-coil region" evidence="1">
    <location>
        <begin position="264"/>
        <end position="328"/>
    </location>
</feature>
<sequence length="442" mass="51978">MNLINNFLTSTSNSDSPMPGLFVENSNTTNDAVRDSNDIDDQSNAIVNDSSRNHNIGYRIIKYLLKLPVIIMYFTINILLVLIQLMKPFRILYTYYHKQHQKQFNYQDNLDMLFNTLVKDSDPMKSAAEDEDHIYTFESLYSGNGILSSHVFKGTYPELLNICTEQCKFAILYIHDPLLDDKAQYINDILCTEQFVNMMRKYQCLIWFSDSTHSEGLQVLNSFKVERFPYLGCLSLNESFNSISIYRLEGRLYTWDPNVLNNCLAKEYQKLIKLRQTKQNIELQRIIKLQQDSRYNLSLQRDQERERLRRQERDLQIVEQVRQNKKLQWLKWKRSTLLSEPSDSINSCRVAIRFEDGSRIVRRFDKTLPIDEIYAFVDASINEEILNSYTSDEILEPPNDYEHQYPFILATSVPRRQLNPSTLIENENSIYPSGNIIVEQIN</sequence>
<dbReference type="STRING" id="1071381.G8BVV4"/>
<reference evidence="4 5" key="1">
    <citation type="journal article" date="2011" name="Proc. Natl. Acad. Sci. U.S.A.">
        <title>Evolutionary erosion of yeast sex chromosomes by mating-type switching accidents.</title>
        <authorList>
            <person name="Gordon J.L."/>
            <person name="Armisen D."/>
            <person name="Proux-Wera E."/>
            <person name="Oheigeartaigh S.S."/>
            <person name="Byrne K.P."/>
            <person name="Wolfe K.H."/>
        </authorList>
    </citation>
    <scope>NUCLEOTIDE SEQUENCE [LARGE SCALE GENOMIC DNA]</scope>
    <source>
        <strain evidence="5">ATCC 24235 / CBS 4417 / NBRC 1672 / NRRL Y-8282 / UCD 70-5</strain>
    </source>
</reference>
<accession>G8BVV4</accession>
<dbReference type="Pfam" id="PF00789">
    <property type="entry name" value="UBX"/>
    <property type="match status" value="1"/>
</dbReference>
<dbReference type="Gene3D" id="3.40.30.10">
    <property type="entry name" value="Glutaredoxin"/>
    <property type="match status" value="1"/>
</dbReference>
<evidence type="ECO:0000313" key="4">
    <source>
        <dbReference type="EMBL" id="CCE64032.1"/>
    </source>
</evidence>
<evidence type="ECO:0000256" key="1">
    <source>
        <dbReference type="SAM" id="Coils"/>
    </source>
</evidence>
<keyword evidence="1" id="KW-0175">Coiled coil</keyword>
<dbReference type="CDD" id="cd01767">
    <property type="entry name" value="UBX"/>
    <property type="match status" value="1"/>
</dbReference>
<evidence type="ECO:0000259" key="3">
    <source>
        <dbReference type="PROSITE" id="PS50033"/>
    </source>
</evidence>
<evidence type="ECO:0000256" key="2">
    <source>
        <dbReference type="SAM" id="Phobius"/>
    </source>
</evidence>
<dbReference type="GO" id="GO:0043130">
    <property type="term" value="F:ubiquitin binding"/>
    <property type="evidence" value="ECO:0007669"/>
    <property type="project" value="TreeGrafter"/>
</dbReference>
<keyword evidence="2" id="KW-0812">Transmembrane</keyword>
<dbReference type="InterPro" id="IPR036249">
    <property type="entry name" value="Thioredoxin-like_sf"/>
</dbReference>
<dbReference type="GO" id="GO:0030276">
    <property type="term" value="F:clathrin binding"/>
    <property type="evidence" value="ECO:0007669"/>
    <property type="project" value="EnsemblFungi"/>
</dbReference>
<gene>
    <name evidence="4" type="primary">TPHA0G01960</name>
    <name evidence="4" type="ordered locus">TPHA_0G01960</name>
</gene>
<dbReference type="EMBL" id="HE612862">
    <property type="protein sequence ID" value="CCE64032.1"/>
    <property type="molecule type" value="Genomic_DNA"/>
</dbReference>
<dbReference type="GO" id="GO:0072583">
    <property type="term" value="P:clathrin-dependent endocytosis"/>
    <property type="evidence" value="ECO:0007669"/>
    <property type="project" value="EnsemblFungi"/>
</dbReference>
<feature type="transmembrane region" description="Helical" evidence="2">
    <location>
        <begin position="63"/>
        <end position="86"/>
    </location>
</feature>
<dbReference type="GO" id="GO:0005783">
    <property type="term" value="C:endoplasmic reticulum"/>
    <property type="evidence" value="ECO:0007669"/>
    <property type="project" value="TreeGrafter"/>
</dbReference>
<dbReference type="GO" id="GO:0140624">
    <property type="term" value="P:EGAD pathway"/>
    <property type="evidence" value="ECO:0007669"/>
    <property type="project" value="EnsemblFungi"/>
</dbReference>
<dbReference type="InterPro" id="IPR006577">
    <property type="entry name" value="UAS"/>
</dbReference>
<dbReference type="GO" id="GO:0036503">
    <property type="term" value="P:ERAD pathway"/>
    <property type="evidence" value="ECO:0007669"/>
    <property type="project" value="TreeGrafter"/>
</dbReference>
<keyword evidence="2" id="KW-1133">Transmembrane helix</keyword>
<dbReference type="SUPFAM" id="SSF52833">
    <property type="entry name" value="Thioredoxin-like"/>
    <property type="match status" value="1"/>
</dbReference>
<organism evidence="4 5">
    <name type="scientific">Tetrapisispora phaffii (strain ATCC 24235 / CBS 4417 / NBRC 1672 / NRRL Y-8282 / UCD 70-5)</name>
    <name type="common">Yeast</name>
    <name type="synonym">Fabospora phaffii</name>
    <dbReference type="NCBI Taxonomy" id="1071381"/>
    <lineage>
        <taxon>Eukaryota</taxon>
        <taxon>Fungi</taxon>
        <taxon>Dikarya</taxon>
        <taxon>Ascomycota</taxon>
        <taxon>Saccharomycotina</taxon>
        <taxon>Saccharomycetes</taxon>
        <taxon>Saccharomycetales</taxon>
        <taxon>Saccharomycetaceae</taxon>
        <taxon>Tetrapisispora</taxon>
    </lineage>
</organism>
<dbReference type="InterPro" id="IPR001012">
    <property type="entry name" value="UBX_dom"/>
</dbReference>
<dbReference type="GO" id="GO:0016567">
    <property type="term" value="P:protein ubiquitination"/>
    <property type="evidence" value="ECO:0007669"/>
    <property type="project" value="EnsemblFungi"/>
</dbReference>
<dbReference type="AlphaFoldDB" id="G8BVV4"/>